<protein>
    <submittedName>
        <fullName evidence="2">Uncharacterized protein</fullName>
    </submittedName>
</protein>
<reference evidence="2 3" key="1">
    <citation type="submission" date="2024-01" db="EMBL/GenBank/DDBJ databases">
        <title>The genomes of 5 underutilized Papilionoideae crops provide insights into root nodulation and disease resistance.</title>
        <authorList>
            <person name="Yuan L."/>
        </authorList>
    </citation>
    <scope>NUCLEOTIDE SEQUENCE [LARGE SCALE GENOMIC DNA]</scope>
    <source>
        <strain evidence="2">LY-2023</strain>
        <tissue evidence="2">Leaf</tissue>
    </source>
</reference>
<name>A0AAN9PLH2_CLITE</name>
<keyword evidence="3" id="KW-1185">Reference proteome</keyword>
<proteinExistence type="predicted"/>
<dbReference type="Proteomes" id="UP001359559">
    <property type="component" value="Unassembled WGS sequence"/>
</dbReference>
<dbReference type="EMBL" id="JAYKXN010000003">
    <property type="protein sequence ID" value="KAK7302586.1"/>
    <property type="molecule type" value="Genomic_DNA"/>
</dbReference>
<organism evidence="2 3">
    <name type="scientific">Clitoria ternatea</name>
    <name type="common">Butterfly pea</name>
    <dbReference type="NCBI Taxonomy" id="43366"/>
    <lineage>
        <taxon>Eukaryota</taxon>
        <taxon>Viridiplantae</taxon>
        <taxon>Streptophyta</taxon>
        <taxon>Embryophyta</taxon>
        <taxon>Tracheophyta</taxon>
        <taxon>Spermatophyta</taxon>
        <taxon>Magnoliopsida</taxon>
        <taxon>eudicotyledons</taxon>
        <taxon>Gunneridae</taxon>
        <taxon>Pentapetalae</taxon>
        <taxon>rosids</taxon>
        <taxon>fabids</taxon>
        <taxon>Fabales</taxon>
        <taxon>Fabaceae</taxon>
        <taxon>Papilionoideae</taxon>
        <taxon>50 kb inversion clade</taxon>
        <taxon>NPAAA clade</taxon>
        <taxon>indigoferoid/millettioid clade</taxon>
        <taxon>Phaseoleae</taxon>
        <taxon>Clitoria</taxon>
    </lineage>
</organism>
<dbReference type="GO" id="GO:0007005">
    <property type="term" value="P:mitochondrion organization"/>
    <property type="evidence" value="ECO:0007669"/>
    <property type="project" value="InterPro"/>
</dbReference>
<dbReference type="GO" id="GO:0005634">
    <property type="term" value="C:nucleus"/>
    <property type="evidence" value="ECO:0007669"/>
    <property type="project" value="TreeGrafter"/>
</dbReference>
<gene>
    <name evidence="2" type="ORF">RJT34_13478</name>
</gene>
<feature type="region of interest" description="Disordered" evidence="1">
    <location>
        <begin position="13"/>
        <end position="47"/>
    </location>
</feature>
<sequence>MLFAQLLFMPAGRSGRSRASRPAPKPVNHAPVPAPAKSGNSGSLLGGIGSTITEGMAFGTGSSMAHRAANGVMGPPLTIHHETVVAGPPATTASAPTTNSLGDDACNVHSKAFHEVYFRQSQYQARNL</sequence>
<evidence type="ECO:0000313" key="2">
    <source>
        <dbReference type="EMBL" id="KAK7302586.1"/>
    </source>
</evidence>
<evidence type="ECO:0000313" key="3">
    <source>
        <dbReference type="Proteomes" id="UP001359559"/>
    </source>
</evidence>
<accession>A0AAN9PLH2</accession>
<evidence type="ECO:0000256" key="1">
    <source>
        <dbReference type="SAM" id="MobiDB-lite"/>
    </source>
</evidence>
<dbReference type="GO" id="GO:0005739">
    <property type="term" value="C:mitochondrion"/>
    <property type="evidence" value="ECO:0007669"/>
    <property type="project" value="TreeGrafter"/>
</dbReference>
<dbReference type="PANTHER" id="PTHR13523:SF2">
    <property type="entry name" value="COILED-COIL-HELIX-COILED-COIL-HELIX DOMAIN CONTAINING 2, ISOFORM A-RELATED"/>
    <property type="match status" value="1"/>
</dbReference>
<comment type="caution">
    <text evidence="2">The sequence shown here is derived from an EMBL/GenBank/DDBJ whole genome shotgun (WGS) entry which is preliminary data.</text>
</comment>
<dbReference type="PANTHER" id="PTHR13523">
    <property type="entry name" value="COILED-COIL-HELIX-COILED-COIL-HELIX DOMAIN CONTAINING 2/NUR77"/>
    <property type="match status" value="1"/>
</dbReference>
<dbReference type="AlphaFoldDB" id="A0AAN9PLH2"/>
<dbReference type="InterPro" id="IPR055304">
    <property type="entry name" value="CHCHD2/10-like"/>
</dbReference>